<dbReference type="InterPro" id="IPR032675">
    <property type="entry name" value="LRR_dom_sf"/>
</dbReference>
<dbReference type="PANTHER" id="PTHR47818">
    <property type="entry name" value="RNI-LIKE SUPERFAMILY PROTEIN"/>
    <property type="match status" value="1"/>
</dbReference>
<comment type="caution">
    <text evidence="1">The sequence shown here is derived from an EMBL/GenBank/DDBJ whole genome shotgun (WGS) entry which is preliminary data.</text>
</comment>
<organism evidence="1 2">
    <name type="scientific">Lithospermum erythrorhizon</name>
    <name type="common">Purple gromwell</name>
    <name type="synonym">Lithospermum officinale var. erythrorhizon</name>
    <dbReference type="NCBI Taxonomy" id="34254"/>
    <lineage>
        <taxon>Eukaryota</taxon>
        <taxon>Viridiplantae</taxon>
        <taxon>Streptophyta</taxon>
        <taxon>Embryophyta</taxon>
        <taxon>Tracheophyta</taxon>
        <taxon>Spermatophyta</taxon>
        <taxon>Magnoliopsida</taxon>
        <taxon>eudicotyledons</taxon>
        <taxon>Gunneridae</taxon>
        <taxon>Pentapetalae</taxon>
        <taxon>asterids</taxon>
        <taxon>lamiids</taxon>
        <taxon>Boraginales</taxon>
        <taxon>Boraginaceae</taxon>
        <taxon>Boraginoideae</taxon>
        <taxon>Lithospermeae</taxon>
        <taxon>Lithospermum</taxon>
    </lineage>
</organism>
<reference evidence="1 2" key="1">
    <citation type="submission" date="2024-01" db="EMBL/GenBank/DDBJ databases">
        <title>The complete chloroplast genome sequence of Lithospermum erythrorhizon: insights into the phylogenetic relationship among Boraginaceae species and the maternal lineages of purple gromwells.</title>
        <authorList>
            <person name="Okada T."/>
            <person name="Watanabe K."/>
        </authorList>
    </citation>
    <scope>NUCLEOTIDE SEQUENCE [LARGE SCALE GENOMIC DNA]</scope>
</reference>
<dbReference type="EMBL" id="BAABME010002551">
    <property type="protein sequence ID" value="GAA0155136.1"/>
    <property type="molecule type" value="Genomic_DNA"/>
</dbReference>
<dbReference type="AlphaFoldDB" id="A0AAV3PWR7"/>
<accession>A0AAV3PWR7</accession>
<dbReference type="Pfam" id="PF13516">
    <property type="entry name" value="LRR_6"/>
    <property type="match status" value="1"/>
</dbReference>
<dbReference type="Gene3D" id="3.80.10.10">
    <property type="entry name" value="Ribonuclease Inhibitor"/>
    <property type="match status" value="2"/>
</dbReference>
<dbReference type="Proteomes" id="UP001454036">
    <property type="component" value="Unassembled WGS sequence"/>
</dbReference>
<gene>
    <name evidence="1" type="ORF">LIER_12933</name>
</gene>
<dbReference type="PANTHER" id="PTHR47818:SF2">
    <property type="entry name" value="F-BOX DOMAIN-CONTAINING PROTEIN"/>
    <property type="match status" value="1"/>
</dbReference>
<evidence type="ECO:0000313" key="2">
    <source>
        <dbReference type="Proteomes" id="UP001454036"/>
    </source>
</evidence>
<dbReference type="InterPro" id="IPR001611">
    <property type="entry name" value="Leu-rich_rpt"/>
</dbReference>
<dbReference type="SUPFAM" id="SSF52047">
    <property type="entry name" value="RNI-like"/>
    <property type="match status" value="1"/>
</dbReference>
<dbReference type="Pfam" id="PF00560">
    <property type="entry name" value="LRR_1"/>
    <property type="match status" value="1"/>
</dbReference>
<dbReference type="SMART" id="SM00368">
    <property type="entry name" value="LRR_RI"/>
    <property type="match status" value="3"/>
</dbReference>
<sequence>MAELPSLCALCLDVVKDQLLHDSDIIHEVYSFPPELFNCLLPRLSPLALQKLEDQMPDDFGSDCEPVTDKRKRKRNSIFDQSWRTLYMCRWPCLDSTTHGEEDKHKYESVDDWQQFYWESHIQSCLDAAAEISLLPSYSDRVSVRDLEIPDIILKYLFGKGHALDFMNDCKKLSWHCHKFGLYARSLRLRNVMCVAEICDLLRNSKLETLELRWMKAQEHVQGLCKLLFQINGSLTSIKFMHCKLSSGFLNSICNSLFIDSKTHGLQHFSITASSILEKDSCIPVGFTSFLSSGRSLSSLRLVDVGLRPNSARSIFSALIDASLVVSVLDLSDNNISGCFSNLRWIRGSFEDSSFGLGKSLQCLRILNLRNCNLQVSDANALKYALIHMPILEAIDLSDNPIEDEGIMSLFFFIKMSEQQFHLVDLKLANCELTCFGVNQLLGVLSTTIKPLNSLSIGGNDLGKNVGAPLGRLLCTGIKFLDLEDIGLGSPGFLDAKEEIKKTLEVVHINISKNRGGIGVAEFLSKLIKNAPSLISIDAGYNFMPVEAVPVISSCLKSVQGNLQHLDLTGNNFGGMSVLPEFHIKGKLVVNYDSSPPLNAPYDDEP</sequence>
<name>A0AAV3PWR7_LITER</name>
<proteinExistence type="predicted"/>
<keyword evidence="2" id="KW-1185">Reference proteome</keyword>
<protein>
    <submittedName>
        <fullName evidence="1">Uncharacterized protein</fullName>
    </submittedName>
</protein>
<evidence type="ECO:0000313" key="1">
    <source>
        <dbReference type="EMBL" id="GAA0155136.1"/>
    </source>
</evidence>